<keyword evidence="5" id="KW-1185">Reference proteome</keyword>
<reference evidence="4" key="2">
    <citation type="submission" date="2023-01" db="EMBL/GenBank/DDBJ databases">
        <title>Draft genome sequence of Sulfitobacter pacificus strain NBRC 109915.</title>
        <authorList>
            <person name="Sun Q."/>
            <person name="Mori K."/>
        </authorList>
    </citation>
    <scope>NUCLEOTIDE SEQUENCE</scope>
    <source>
        <strain evidence="4">NBRC 109915</strain>
    </source>
</reference>
<evidence type="ECO:0000256" key="3">
    <source>
        <dbReference type="SAM" id="Phobius"/>
    </source>
</evidence>
<accession>A0ABQ5VMI5</accession>
<reference evidence="4" key="1">
    <citation type="journal article" date="2014" name="Int. J. Syst. Evol. Microbiol.">
        <title>Complete genome of a new Firmicutes species belonging to the dominant human colonic microbiota ('Ruminococcus bicirculans') reveals two chromosomes and a selective capacity to utilize plant glucans.</title>
        <authorList>
            <consortium name="NISC Comparative Sequencing Program"/>
            <person name="Wegmann U."/>
            <person name="Louis P."/>
            <person name="Goesmann A."/>
            <person name="Henrissat B."/>
            <person name="Duncan S.H."/>
            <person name="Flint H.J."/>
        </authorList>
    </citation>
    <scope>NUCLEOTIDE SEQUENCE</scope>
    <source>
        <strain evidence="4">NBRC 109915</strain>
    </source>
</reference>
<organism evidence="4 5">
    <name type="scientific">Sulfitobacter pacificus</name>
    <dbReference type="NCBI Taxonomy" id="1499314"/>
    <lineage>
        <taxon>Bacteria</taxon>
        <taxon>Pseudomonadati</taxon>
        <taxon>Pseudomonadota</taxon>
        <taxon>Alphaproteobacteria</taxon>
        <taxon>Rhodobacterales</taxon>
        <taxon>Roseobacteraceae</taxon>
        <taxon>Sulfitobacter</taxon>
    </lineage>
</organism>
<evidence type="ECO:0000313" key="4">
    <source>
        <dbReference type="EMBL" id="GLQ28352.1"/>
    </source>
</evidence>
<evidence type="ECO:0008006" key="6">
    <source>
        <dbReference type="Google" id="ProtNLM"/>
    </source>
</evidence>
<keyword evidence="1" id="KW-0175">Coiled coil</keyword>
<proteinExistence type="predicted"/>
<comment type="caution">
    <text evidence="4">The sequence shown here is derived from an EMBL/GenBank/DDBJ whole genome shotgun (WGS) entry which is preliminary data.</text>
</comment>
<keyword evidence="3" id="KW-1133">Transmembrane helix</keyword>
<feature type="coiled-coil region" evidence="1">
    <location>
        <begin position="157"/>
        <end position="222"/>
    </location>
</feature>
<dbReference type="Gene3D" id="1.20.5.340">
    <property type="match status" value="1"/>
</dbReference>
<sequence>MATTPAKAAEAVKTAAATTTSSVPKTPKPEASQKTGPSVDVKKPDEPAKAESKPAEPAKNVEKPQPVKEQTPAASPQQDVQEPKGSVFWSLVFGGLVAGGIGFFAAEMDVFNLRGENDSVTEALNAQAARIATLENAEVPDATPVELPELNAIKSSIAALSDGVTALEARLAELENRPASTVAPAGPSPELEEGLAALQASVEAQQNEISRLLENAQSVEEATADAARRAQAERALSTITVALGSGAGFETALQDLTASGVEDIPAALSENAEGIVPLLRLQTSFPDTARAALSVARTTGGGQNETGVGGFLKRQLSARSVAPREGDDPDAVLSRAEAAVRDGRVADALTEIETLPAPVQDAMADWLASARARAATEAAVQDLSQRLTAN</sequence>
<evidence type="ECO:0000256" key="1">
    <source>
        <dbReference type="SAM" id="Coils"/>
    </source>
</evidence>
<feature type="compositionally biased region" description="Low complexity" evidence="2">
    <location>
        <begin position="1"/>
        <end position="25"/>
    </location>
</feature>
<dbReference type="EMBL" id="BSNL01000001">
    <property type="protein sequence ID" value="GLQ28352.1"/>
    <property type="molecule type" value="Genomic_DNA"/>
</dbReference>
<evidence type="ECO:0000313" key="5">
    <source>
        <dbReference type="Proteomes" id="UP001161388"/>
    </source>
</evidence>
<feature type="transmembrane region" description="Helical" evidence="3">
    <location>
        <begin position="87"/>
        <end position="106"/>
    </location>
</feature>
<feature type="compositionally biased region" description="Basic and acidic residues" evidence="2">
    <location>
        <begin position="40"/>
        <end position="66"/>
    </location>
</feature>
<gene>
    <name evidence="4" type="ORF">GCM10007927_31550</name>
</gene>
<name>A0ABQ5VMI5_9RHOB</name>
<keyword evidence="3" id="KW-0812">Transmembrane</keyword>
<feature type="region of interest" description="Disordered" evidence="2">
    <location>
        <begin position="1"/>
        <end position="82"/>
    </location>
</feature>
<evidence type="ECO:0000256" key="2">
    <source>
        <dbReference type="SAM" id="MobiDB-lite"/>
    </source>
</evidence>
<protein>
    <recommendedName>
        <fullName evidence="6">Mitochondrial inner membrane protein</fullName>
    </recommendedName>
</protein>
<dbReference type="Proteomes" id="UP001161388">
    <property type="component" value="Unassembled WGS sequence"/>
</dbReference>
<keyword evidence="3" id="KW-0472">Membrane</keyword>